<dbReference type="CDD" id="cd06223">
    <property type="entry name" value="PRTases_typeI"/>
    <property type="match status" value="1"/>
</dbReference>
<dbReference type="PATRIC" id="fig|1267766.3.peg.1077"/>
<dbReference type="STRING" id="1267766.WYH_01072"/>
<dbReference type="Gene3D" id="3.30.1310.20">
    <property type="entry name" value="PRTase-like"/>
    <property type="match status" value="1"/>
</dbReference>
<dbReference type="Proteomes" id="UP000034392">
    <property type="component" value="Chromosome"/>
</dbReference>
<keyword evidence="3" id="KW-1185">Reference proteome</keyword>
<dbReference type="Pfam" id="PF00156">
    <property type="entry name" value="Pribosyltran"/>
    <property type="match status" value="1"/>
</dbReference>
<dbReference type="SUPFAM" id="SSF53271">
    <property type="entry name" value="PRTase-like"/>
    <property type="match status" value="1"/>
</dbReference>
<gene>
    <name evidence="2" type="ORF">WYH_01072</name>
</gene>
<feature type="domain" description="Phosphoribosyltransferase" evidence="1">
    <location>
        <begin position="14"/>
        <end position="183"/>
    </location>
</feature>
<dbReference type="AlphaFoldDB" id="A0A0F7KR87"/>
<organism evidence="2 3">
    <name type="scientific">Croceibacterium atlanticum</name>
    <dbReference type="NCBI Taxonomy" id="1267766"/>
    <lineage>
        <taxon>Bacteria</taxon>
        <taxon>Pseudomonadati</taxon>
        <taxon>Pseudomonadota</taxon>
        <taxon>Alphaproteobacteria</taxon>
        <taxon>Sphingomonadales</taxon>
        <taxon>Erythrobacteraceae</taxon>
        <taxon>Croceibacterium</taxon>
    </lineage>
</organism>
<dbReference type="RefSeq" id="WP_046903012.1">
    <property type="nucleotide sequence ID" value="NZ_CP011452.2"/>
</dbReference>
<dbReference type="InterPro" id="IPR000836">
    <property type="entry name" value="PRTase_dom"/>
</dbReference>
<dbReference type="GO" id="GO:0016740">
    <property type="term" value="F:transferase activity"/>
    <property type="evidence" value="ECO:0007669"/>
    <property type="project" value="UniProtKB-KW"/>
</dbReference>
<reference evidence="2" key="1">
    <citation type="submission" date="2015-05" db="EMBL/GenBank/DDBJ databases">
        <title>The complete genome of Altererythrobacter atlanticus strain 26DY36.</title>
        <authorList>
            <person name="Wu Y.-H."/>
            <person name="Cheng H."/>
            <person name="Wu X.-W."/>
        </authorList>
    </citation>
    <scope>NUCLEOTIDE SEQUENCE [LARGE SCALE GENOMIC DNA]</scope>
    <source>
        <strain evidence="2">26DY36</strain>
    </source>
</reference>
<name>A0A0F7KR87_9SPHN</name>
<proteinExistence type="predicted"/>
<accession>A0A0F7KR87</accession>
<dbReference type="OrthoDB" id="9810066at2"/>
<evidence type="ECO:0000259" key="1">
    <source>
        <dbReference type="Pfam" id="PF00156"/>
    </source>
</evidence>
<dbReference type="KEGG" id="aay:WYH_01072"/>
<evidence type="ECO:0000313" key="2">
    <source>
        <dbReference type="EMBL" id="AKH42119.1"/>
    </source>
</evidence>
<protein>
    <submittedName>
        <fullName evidence="2">Phosphoribosyl transferase</fullName>
    </submittedName>
</protein>
<sequence length="226" mass="24769">MDGPRKFADRRSAGRRLAAELAHLKSRNPLILALPRGGVPVAYEVALALDAEMDLIFVRKLGAPGHEEFGIGAVVDGAEPQLVLNEDVIRQIAPTSQYIHQELQRQLAEIERRRDAYMAGRKPISPKGRCVIVVDDGIATGGTVKAALQGVKRNEPAHLVLAVPVAPRQVLDDLRKECDEVVVLETPEPFHAVGLHYTDFTQTPDSEVIDIMARSYRGHQVVSHGD</sequence>
<dbReference type="EMBL" id="CP011452">
    <property type="protein sequence ID" value="AKH42119.1"/>
    <property type="molecule type" value="Genomic_DNA"/>
</dbReference>
<dbReference type="InterPro" id="IPR029057">
    <property type="entry name" value="PRTase-like"/>
</dbReference>
<dbReference type="Gene3D" id="3.40.50.2020">
    <property type="match status" value="1"/>
</dbReference>
<evidence type="ECO:0000313" key="3">
    <source>
        <dbReference type="Proteomes" id="UP000034392"/>
    </source>
</evidence>
<keyword evidence="2" id="KW-0808">Transferase</keyword>